<dbReference type="SUPFAM" id="SSF47729">
    <property type="entry name" value="IHF-like DNA-binding proteins"/>
    <property type="match status" value="2"/>
</dbReference>
<name>A0A1Q9D940_SYMMI</name>
<sequence length="677" mass="72341">MCFTASQPRPASYAHAHNAAIWAELGRGGIARADVAHVPNVAAAFGGLGLNSAVRTAPAAFWAAHVAAGDKRSPAFADACTRLLATDGGGAPSLRSAVGACELLQELTFVAKSLGLTGEMPRGSPMPWKPYTAFATLADCLWLLWESALCGEPLMIFSPDYPTKVAEAVLAVASLISPVEYSGDFRPYFTIYDGDFEHYRQHVQSNGASSKAVVFGVTNPVMLQLLADFPISVLLQPRHREDASTQSTLPAPAASQEVLVESPTGAMKTMKSMKAMKAVRAAPKGEIAGQLADSAGLKKSEVMQLLDALADIGTKELKKAGKFTLPGLVMIKTRKKKATKAGKRMMFGKEVKVKAQPAKTVVKAFPVKAVKAMKTMKSMKAMKAVRAAPKGEIAGQLADSAGLKKSEVMQLLDALADIGTKELKKAGKFTLPGLVMIKTRKKKATKAGKRMMFGKEVKVKAQPAKTVVKAFPVKAVKDRLQRARRVPGSGRGYAQPELPQTGLGVLDADAELLQRIKASDCVDQDDTVLRYFYELTLAFLRPFLPHLEALTTGAAGGATFDVSSFLASLQPVGPFSQISRNDCQNLYSRFIRGVNFKPWLAKQVSTFPRRCEDASPADAVMAGHAMDSGVGENDRTFSDHPGLGDSSPSESTALQKKSHPCSCGFCALELPWAFPAP</sequence>
<evidence type="ECO:0000313" key="2">
    <source>
        <dbReference type="EMBL" id="OLP91684.1"/>
    </source>
</evidence>
<dbReference type="EMBL" id="LSRX01000654">
    <property type="protein sequence ID" value="OLP91684.1"/>
    <property type="molecule type" value="Genomic_DNA"/>
</dbReference>
<dbReference type="PANTHER" id="PTHR13677">
    <property type="entry name" value="LD41638P"/>
    <property type="match status" value="1"/>
</dbReference>
<organism evidence="2 3">
    <name type="scientific">Symbiodinium microadriaticum</name>
    <name type="common">Dinoflagellate</name>
    <name type="synonym">Zooxanthella microadriatica</name>
    <dbReference type="NCBI Taxonomy" id="2951"/>
    <lineage>
        <taxon>Eukaryota</taxon>
        <taxon>Sar</taxon>
        <taxon>Alveolata</taxon>
        <taxon>Dinophyceae</taxon>
        <taxon>Suessiales</taxon>
        <taxon>Symbiodiniaceae</taxon>
        <taxon>Symbiodinium</taxon>
    </lineage>
</organism>
<protein>
    <submittedName>
        <fullName evidence="2">Major basic nuclear protein 2</fullName>
    </submittedName>
</protein>
<proteinExistence type="predicted"/>
<dbReference type="Gene3D" id="4.10.520.10">
    <property type="entry name" value="IHF-like DNA-binding proteins"/>
    <property type="match status" value="2"/>
</dbReference>
<dbReference type="GO" id="GO:0005085">
    <property type="term" value="F:guanyl-nucleotide exchange factor activity"/>
    <property type="evidence" value="ECO:0007669"/>
    <property type="project" value="InterPro"/>
</dbReference>
<dbReference type="Proteomes" id="UP000186817">
    <property type="component" value="Unassembled WGS sequence"/>
</dbReference>
<dbReference type="Pfam" id="PF00216">
    <property type="entry name" value="Bac_DNA_binding"/>
    <property type="match status" value="2"/>
</dbReference>
<dbReference type="InterPro" id="IPR000119">
    <property type="entry name" value="Hist_DNA-bd"/>
</dbReference>
<reference evidence="2 3" key="1">
    <citation type="submission" date="2016-02" db="EMBL/GenBank/DDBJ databases">
        <title>Genome analysis of coral dinoflagellate symbionts highlights evolutionary adaptations to a symbiotic lifestyle.</title>
        <authorList>
            <person name="Aranda M."/>
            <person name="Li Y."/>
            <person name="Liew Y.J."/>
            <person name="Baumgarten S."/>
            <person name="Simakov O."/>
            <person name="Wilson M."/>
            <person name="Piel J."/>
            <person name="Ashoor H."/>
            <person name="Bougouffa S."/>
            <person name="Bajic V.B."/>
            <person name="Ryu T."/>
            <person name="Ravasi T."/>
            <person name="Bayer T."/>
            <person name="Micklem G."/>
            <person name="Kim H."/>
            <person name="Bhak J."/>
            <person name="Lajeunesse T.C."/>
            <person name="Voolstra C.R."/>
        </authorList>
    </citation>
    <scope>NUCLEOTIDE SEQUENCE [LARGE SCALE GENOMIC DNA]</scope>
    <source>
        <strain evidence="2 3">CCMP2467</strain>
    </source>
</reference>
<dbReference type="GO" id="GO:0003677">
    <property type="term" value="F:DNA binding"/>
    <property type="evidence" value="ECO:0007669"/>
    <property type="project" value="InterPro"/>
</dbReference>
<dbReference type="InterPro" id="IPR024224">
    <property type="entry name" value="DENND6"/>
</dbReference>
<accession>A0A1Q9D940</accession>
<dbReference type="GO" id="GO:0055037">
    <property type="term" value="C:recycling endosome"/>
    <property type="evidence" value="ECO:0007669"/>
    <property type="project" value="TreeGrafter"/>
</dbReference>
<evidence type="ECO:0000313" key="3">
    <source>
        <dbReference type="Proteomes" id="UP000186817"/>
    </source>
</evidence>
<dbReference type="PANTHER" id="PTHR13677:SF0">
    <property type="entry name" value="LD41638P"/>
    <property type="match status" value="1"/>
</dbReference>
<dbReference type="GO" id="GO:0030527">
    <property type="term" value="F:structural constituent of chromatin"/>
    <property type="evidence" value="ECO:0007669"/>
    <property type="project" value="InterPro"/>
</dbReference>
<dbReference type="InterPro" id="IPR010992">
    <property type="entry name" value="IHF-like_DNA-bd_dom_sf"/>
</dbReference>
<dbReference type="OrthoDB" id="417513at2759"/>
<dbReference type="CDD" id="cd13834">
    <property type="entry name" value="HU_like"/>
    <property type="match status" value="2"/>
</dbReference>
<dbReference type="AlphaFoldDB" id="A0A1Q9D940"/>
<evidence type="ECO:0000256" key="1">
    <source>
        <dbReference type="SAM" id="MobiDB-lite"/>
    </source>
</evidence>
<keyword evidence="3" id="KW-1185">Reference proteome</keyword>
<gene>
    <name evidence="2" type="primary">HCc2</name>
    <name evidence="2" type="ORF">AK812_SmicGene26604</name>
</gene>
<comment type="caution">
    <text evidence="2">The sequence shown here is derived from an EMBL/GenBank/DDBJ whole genome shotgun (WGS) entry which is preliminary data.</text>
</comment>
<feature type="region of interest" description="Disordered" evidence="1">
    <location>
        <begin position="630"/>
        <end position="653"/>
    </location>
</feature>